<dbReference type="AlphaFoldDB" id="E5XQ05"/>
<gene>
    <name evidence="2" type="ORF">HMPREF9336_01577</name>
</gene>
<reference evidence="2 3" key="1">
    <citation type="journal article" date="2011" name="Stand. Genomic Sci.">
        <title>High quality draft genome sequence of Segniliparus rugosus CDC 945(T)= (ATCC BAA-974(T)).</title>
        <authorList>
            <person name="Earl A.M."/>
            <person name="Desjardins C.A."/>
            <person name="Fitzgerald M.G."/>
            <person name="Arachchi H.M."/>
            <person name="Zeng Q."/>
            <person name="Mehta T."/>
            <person name="Griggs A."/>
            <person name="Birren B.W."/>
            <person name="Toney N.C."/>
            <person name="Carr J."/>
            <person name="Posey J."/>
            <person name="Butler W.R."/>
        </authorList>
    </citation>
    <scope>NUCLEOTIDE SEQUENCE [LARGE SCALE GENOMIC DNA]</scope>
    <source>
        <strain evidence="3">ATCC BAA-974 / DSM 45345 / CCUG 50838 / CIP 108380 / JCM 13579 / CDC 945</strain>
    </source>
</reference>
<dbReference type="EMBL" id="ACZI02000001">
    <property type="protein sequence ID" value="EFV13561.1"/>
    <property type="molecule type" value="Genomic_DNA"/>
</dbReference>
<sequence>MTESSAVYPPQATAVSIQVRFGDMDAYGHVNNVSTLRLIEEARCRLLLDQLGWTDLRVLVARQEIEYRAMLHYSTADPKVWIWASRVGGSSFELSYAIENPDGQVTAVAATTIVVIDENSRPAPIPDEARAKLDKLSGPPVPFRGR</sequence>
<dbReference type="PANTHER" id="PTHR31793">
    <property type="entry name" value="4-HYDROXYBENZOYL-COA THIOESTERASE FAMILY MEMBER"/>
    <property type="match status" value="1"/>
</dbReference>
<accession>E5XQ05</accession>
<dbReference type="HOGENOM" id="CLU_101141_2_2_11"/>
<dbReference type="Pfam" id="PF13279">
    <property type="entry name" value="4HBT_2"/>
    <property type="match status" value="1"/>
</dbReference>
<dbReference type="Proteomes" id="UP000004816">
    <property type="component" value="Unassembled WGS sequence"/>
</dbReference>
<evidence type="ECO:0008006" key="4">
    <source>
        <dbReference type="Google" id="ProtNLM"/>
    </source>
</evidence>
<comment type="caution">
    <text evidence="2">The sequence shown here is derived from an EMBL/GenBank/DDBJ whole genome shotgun (WGS) entry which is preliminary data.</text>
</comment>
<dbReference type="GO" id="GO:0047617">
    <property type="term" value="F:fatty acyl-CoA hydrolase activity"/>
    <property type="evidence" value="ECO:0007669"/>
    <property type="project" value="TreeGrafter"/>
</dbReference>
<proteinExistence type="predicted"/>
<dbReference type="InterPro" id="IPR050563">
    <property type="entry name" value="4-hydroxybenzoyl-CoA_TE"/>
</dbReference>
<evidence type="ECO:0000256" key="1">
    <source>
        <dbReference type="SAM" id="MobiDB-lite"/>
    </source>
</evidence>
<dbReference type="InterPro" id="IPR029069">
    <property type="entry name" value="HotDog_dom_sf"/>
</dbReference>
<name>E5XQ05_SEGRC</name>
<dbReference type="CDD" id="cd00586">
    <property type="entry name" value="4HBT"/>
    <property type="match status" value="1"/>
</dbReference>
<keyword evidence="3" id="KW-1185">Reference proteome</keyword>
<dbReference type="OrthoDB" id="9799036at2"/>
<feature type="region of interest" description="Disordered" evidence="1">
    <location>
        <begin position="125"/>
        <end position="146"/>
    </location>
</feature>
<dbReference type="eggNOG" id="COG0824">
    <property type="taxonomic scope" value="Bacteria"/>
</dbReference>
<dbReference type="Gene3D" id="3.10.129.10">
    <property type="entry name" value="Hotdog Thioesterase"/>
    <property type="match status" value="1"/>
</dbReference>
<evidence type="ECO:0000313" key="2">
    <source>
        <dbReference type="EMBL" id="EFV13561.1"/>
    </source>
</evidence>
<dbReference type="RefSeq" id="WP_007469191.1">
    <property type="nucleotide sequence ID" value="NZ_KI391953.1"/>
</dbReference>
<dbReference type="SUPFAM" id="SSF54637">
    <property type="entry name" value="Thioesterase/thiol ester dehydrase-isomerase"/>
    <property type="match status" value="1"/>
</dbReference>
<evidence type="ECO:0000313" key="3">
    <source>
        <dbReference type="Proteomes" id="UP000004816"/>
    </source>
</evidence>
<dbReference type="STRING" id="679197.HMPREF9336_01577"/>
<dbReference type="PANTHER" id="PTHR31793:SF24">
    <property type="entry name" value="LONG-CHAIN ACYL-COA THIOESTERASE FADM"/>
    <property type="match status" value="1"/>
</dbReference>
<protein>
    <recommendedName>
        <fullName evidence="4">Thioesterase</fullName>
    </recommendedName>
</protein>
<organism evidence="2 3">
    <name type="scientific">Segniliparus rugosus (strain ATCC BAA-974 / DSM 45345 / CCUG 50838 / CIP 108380 / JCM 13579 / CDC 945)</name>
    <dbReference type="NCBI Taxonomy" id="679197"/>
    <lineage>
        <taxon>Bacteria</taxon>
        <taxon>Bacillati</taxon>
        <taxon>Actinomycetota</taxon>
        <taxon>Actinomycetes</taxon>
        <taxon>Mycobacteriales</taxon>
        <taxon>Segniliparaceae</taxon>
        <taxon>Segniliparus</taxon>
    </lineage>
</organism>